<gene>
    <name evidence="1" type="ORF">M9H77_13227</name>
</gene>
<evidence type="ECO:0000313" key="2">
    <source>
        <dbReference type="Proteomes" id="UP001060085"/>
    </source>
</evidence>
<evidence type="ECO:0000313" key="1">
    <source>
        <dbReference type="EMBL" id="KAI5672863.1"/>
    </source>
</evidence>
<keyword evidence="2" id="KW-1185">Reference proteome</keyword>
<protein>
    <submittedName>
        <fullName evidence="1">Uncharacterized protein</fullName>
    </submittedName>
</protein>
<dbReference type="EMBL" id="CM044703">
    <property type="protein sequence ID" value="KAI5672863.1"/>
    <property type="molecule type" value="Genomic_DNA"/>
</dbReference>
<comment type="caution">
    <text evidence="1">The sequence shown here is derived from an EMBL/GenBank/DDBJ whole genome shotgun (WGS) entry which is preliminary data.</text>
</comment>
<accession>A0ACC0BJV3</accession>
<name>A0ACC0BJV3_CATRO</name>
<sequence length="265" mass="29987">MCKDGIVPVKKNKHLVREFYSNFSPSAKTPHCPSFGTVHRIEREVDCDIVAQVLTVDKKATLSASNRDAQSQLLQAYSALFRICCGIWLPTLNVTVVLKDRAHVQYPFAIRKKFNLCTFVFNNIMRKLDQRKPDPKLCLHHYRELELLGIPKMLQLGIMPISQISTALLKVRPPTQSASTTPTLQTSTRRHSPSRFANLELPEAVSRVEPCVALDICIDGKLQRPITRARARRIKEKDDQISQGLMIAIEGIMKEGQSSRMKLGR</sequence>
<organism evidence="1 2">
    <name type="scientific">Catharanthus roseus</name>
    <name type="common">Madagascar periwinkle</name>
    <name type="synonym">Vinca rosea</name>
    <dbReference type="NCBI Taxonomy" id="4058"/>
    <lineage>
        <taxon>Eukaryota</taxon>
        <taxon>Viridiplantae</taxon>
        <taxon>Streptophyta</taxon>
        <taxon>Embryophyta</taxon>
        <taxon>Tracheophyta</taxon>
        <taxon>Spermatophyta</taxon>
        <taxon>Magnoliopsida</taxon>
        <taxon>eudicotyledons</taxon>
        <taxon>Gunneridae</taxon>
        <taxon>Pentapetalae</taxon>
        <taxon>asterids</taxon>
        <taxon>lamiids</taxon>
        <taxon>Gentianales</taxon>
        <taxon>Apocynaceae</taxon>
        <taxon>Rauvolfioideae</taxon>
        <taxon>Vinceae</taxon>
        <taxon>Catharanthinae</taxon>
        <taxon>Catharanthus</taxon>
    </lineage>
</organism>
<reference evidence="2" key="1">
    <citation type="journal article" date="2023" name="Nat. Plants">
        <title>Single-cell RNA sequencing provides a high-resolution roadmap for understanding the multicellular compartmentation of specialized metabolism.</title>
        <authorList>
            <person name="Sun S."/>
            <person name="Shen X."/>
            <person name="Li Y."/>
            <person name="Li Y."/>
            <person name="Wang S."/>
            <person name="Li R."/>
            <person name="Zhang H."/>
            <person name="Shen G."/>
            <person name="Guo B."/>
            <person name="Wei J."/>
            <person name="Xu J."/>
            <person name="St-Pierre B."/>
            <person name="Chen S."/>
            <person name="Sun C."/>
        </authorList>
    </citation>
    <scope>NUCLEOTIDE SEQUENCE [LARGE SCALE GENOMIC DNA]</scope>
</reference>
<proteinExistence type="predicted"/>
<dbReference type="Proteomes" id="UP001060085">
    <property type="component" value="Linkage Group LG03"/>
</dbReference>